<proteinExistence type="predicted"/>
<dbReference type="Pfam" id="PF02887">
    <property type="entry name" value="PK_C"/>
    <property type="match status" value="1"/>
</dbReference>
<reference evidence="2" key="1">
    <citation type="submission" date="2020-12" db="EMBL/GenBank/DDBJ databases">
        <title>Clostridium thailandense sp. nov., a novel acetogenic bacterium isolated from peat land soil in Thailand.</title>
        <authorList>
            <person name="Chaikitkaew S."/>
            <person name="Birkeland N.K."/>
        </authorList>
    </citation>
    <scope>NUCLEOTIDE SEQUENCE</scope>
    <source>
        <strain evidence="2">PL3</strain>
    </source>
</reference>
<dbReference type="InterPro" id="IPR015074">
    <property type="entry name" value="DUF1867"/>
</dbReference>
<dbReference type="Proteomes" id="UP000694308">
    <property type="component" value="Unassembled WGS sequence"/>
</dbReference>
<evidence type="ECO:0000259" key="1">
    <source>
        <dbReference type="Pfam" id="PF02887"/>
    </source>
</evidence>
<evidence type="ECO:0000313" key="3">
    <source>
        <dbReference type="Proteomes" id="UP000694308"/>
    </source>
</evidence>
<protein>
    <recommendedName>
        <fullName evidence="1">Pyruvate kinase C-terminal domain-containing protein</fullName>
    </recommendedName>
</protein>
<sequence length="182" mass="19601">MYFNEKGKVNTEKTIELAVKAAKENNISNIVVASCSGNTAKCLKDQKDLNIICVTHAYGFKNPGKNEMTDDTKEELKNIGIQVLTTTHVLSGAERGISKKFGGINPVEIVAYSLRMLGQGVKVCAEISIMALDSGLIPYGEKVIAIGGSAYGADTAVVITPAHANDVFQTKIHEIICKPRQF</sequence>
<feature type="domain" description="Pyruvate kinase C-terminal" evidence="1">
    <location>
        <begin position="12"/>
        <end position="158"/>
    </location>
</feature>
<dbReference type="EMBL" id="JAEEGC010000080">
    <property type="protein sequence ID" value="MBV7274419.1"/>
    <property type="molecule type" value="Genomic_DNA"/>
</dbReference>
<name>A0A949TKB0_9CLOT</name>
<dbReference type="PROSITE" id="PS51257">
    <property type="entry name" value="PROKAR_LIPOPROTEIN"/>
    <property type="match status" value="1"/>
</dbReference>
<comment type="caution">
    <text evidence="2">The sequence shown here is derived from an EMBL/GenBank/DDBJ whole genome shotgun (WGS) entry which is preliminary data.</text>
</comment>
<gene>
    <name evidence="2" type="ORF">I6U48_16095</name>
</gene>
<dbReference type="RefSeq" id="WP_218321486.1">
    <property type="nucleotide sequence ID" value="NZ_JAEEGC010000080.1"/>
</dbReference>
<keyword evidence="3" id="KW-1185">Reference proteome</keyword>
<dbReference type="AlphaFoldDB" id="A0A949TKB0"/>
<evidence type="ECO:0000313" key="2">
    <source>
        <dbReference type="EMBL" id="MBV7274419.1"/>
    </source>
</evidence>
<accession>A0A949TKB0</accession>
<dbReference type="PIRSF" id="PIRSF016138">
    <property type="entry name" value="UCP016138"/>
    <property type="match status" value="1"/>
</dbReference>
<organism evidence="2 3">
    <name type="scientific">Clostridium thailandense</name>
    <dbReference type="NCBI Taxonomy" id="2794346"/>
    <lineage>
        <taxon>Bacteria</taxon>
        <taxon>Bacillati</taxon>
        <taxon>Bacillota</taxon>
        <taxon>Clostridia</taxon>
        <taxon>Eubacteriales</taxon>
        <taxon>Clostridiaceae</taxon>
        <taxon>Clostridium</taxon>
    </lineage>
</organism>
<dbReference type="InterPro" id="IPR015795">
    <property type="entry name" value="Pyrv_Knase_C"/>
</dbReference>